<dbReference type="SUPFAM" id="SSF89447">
    <property type="entry name" value="AbrB/MazE/MraZ-like"/>
    <property type="match status" value="1"/>
</dbReference>
<dbReference type="Gene3D" id="3.40.1550.20">
    <property type="entry name" value="Transcriptional regulator MraZ domain"/>
    <property type="match status" value="1"/>
</dbReference>
<dbReference type="GO" id="GO:0000976">
    <property type="term" value="F:transcription cis-regulatory region binding"/>
    <property type="evidence" value="ECO:0007669"/>
    <property type="project" value="TreeGrafter"/>
</dbReference>
<dbReference type="AlphaFoldDB" id="A0A644U193"/>
<accession>A0A644U193</accession>
<evidence type="ECO:0000256" key="5">
    <source>
        <dbReference type="ARBA" id="ARBA00023125"/>
    </source>
</evidence>
<keyword evidence="6" id="KW-0804">Transcription</keyword>
<keyword evidence="2" id="KW-0963">Cytoplasm</keyword>
<dbReference type="GO" id="GO:0003700">
    <property type="term" value="F:DNA-binding transcription factor activity"/>
    <property type="evidence" value="ECO:0007669"/>
    <property type="project" value="InterPro"/>
</dbReference>
<evidence type="ECO:0000256" key="3">
    <source>
        <dbReference type="ARBA" id="ARBA00022737"/>
    </source>
</evidence>
<keyword evidence="4" id="KW-0805">Transcription regulation</keyword>
<evidence type="ECO:0000256" key="6">
    <source>
        <dbReference type="ARBA" id="ARBA00023163"/>
    </source>
</evidence>
<sequence>MRLVKALKMVKFIGEYNAKVDDKGRLILPSSFKASITPGGDMRLVLKKDLFSDCLEMYTYEEWTQESEQVKSRLNFFNREHASFWREYMRERAIVEPDEKLGRITIPKKLLEQIGVEREVTFAGNGHKIEIWAREAYESHKLTDNDYLALAEKILG</sequence>
<keyword evidence="3" id="KW-0677">Repeat</keyword>
<dbReference type="Pfam" id="PF02381">
    <property type="entry name" value="MraZ"/>
    <property type="match status" value="2"/>
</dbReference>
<evidence type="ECO:0000256" key="2">
    <source>
        <dbReference type="ARBA" id="ARBA00022490"/>
    </source>
</evidence>
<protein>
    <recommendedName>
        <fullName evidence="1">Transcriptional regulator MraZ</fullName>
    </recommendedName>
</protein>
<dbReference type="InterPro" id="IPR003444">
    <property type="entry name" value="MraZ"/>
</dbReference>
<dbReference type="InterPro" id="IPR007159">
    <property type="entry name" value="SpoVT-AbrB_dom"/>
</dbReference>
<evidence type="ECO:0000313" key="8">
    <source>
        <dbReference type="EMBL" id="MPL72457.1"/>
    </source>
</evidence>
<dbReference type="InterPro" id="IPR035642">
    <property type="entry name" value="MraZ_N"/>
</dbReference>
<evidence type="ECO:0000256" key="1">
    <source>
        <dbReference type="ARBA" id="ARBA00013860"/>
    </source>
</evidence>
<dbReference type="CDD" id="cd16321">
    <property type="entry name" value="MraZ_C"/>
    <property type="match status" value="1"/>
</dbReference>
<dbReference type="HAMAP" id="MF_01008">
    <property type="entry name" value="MraZ"/>
    <property type="match status" value="1"/>
</dbReference>
<comment type="caution">
    <text evidence="8">The sequence shown here is derived from an EMBL/GenBank/DDBJ whole genome shotgun (WGS) entry which is preliminary data.</text>
</comment>
<dbReference type="PROSITE" id="PS51740">
    <property type="entry name" value="SPOVT_ABRB"/>
    <property type="match status" value="1"/>
</dbReference>
<dbReference type="InterPro" id="IPR020603">
    <property type="entry name" value="MraZ_dom"/>
</dbReference>
<name>A0A644U193_9ZZZZ</name>
<dbReference type="InterPro" id="IPR038619">
    <property type="entry name" value="MraZ_sf"/>
</dbReference>
<keyword evidence="5" id="KW-0238">DNA-binding</keyword>
<organism evidence="8">
    <name type="scientific">bioreactor metagenome</name>
    <dbReference type="NCBI Taxonomy" id="1076179"/>
    <lineage>
        <taxon>unclassified sequences</taxon>
        <taxon>metagenomes</taxon>
        <taxon>ecological metagenomes</taxon>
    </lineage>
</organism>
<dbReference type="InterPro" id="IPR035644">
    <property type="entry name" value="MraZ_C"/>
</dbReference>
<dbReference type="PANTHER" id="PTHR34701:SF1">
    <property type="entry name" value="TRANSCRIPTIONAL REGULATOR MRAZ"/>
    <property type="match status" value="1"/>
</dbReference>
<dbReference type="CDD" id="cd16320">
    <property type="entry name" value="MraZ_N"/>
    <property type="match status" value="1"/>
</dbReference>
<dbReference type="InterPro" id="IPR037914">
    <property type="entry name" value="SpoVT-AbrB_sf"/>
</dbReference>
<reference evidence="8" key="1">
    <citation type="submission" date="2019-08" db="EMBL/GenBank/DDBJ databases">
        <authorList>
            <person name="Kucharzyk K."/>
            <person name="Murdoch R.W."/>
            <person name="Higgins S."/>
            <person name="Loffler F."/>
        </authorList>
    </citation>
    <scope>NUCLEOTIDE SEQUENCE</scope>
</reference>
<dbReference type="PANTHER" id="PTHR34701">
    <property type="entry name" value="TRANSCRIPTIONAL REGULATOR MRAZ"/>
    <property type="match status" value="1"/>
</dbReference>
<gene>
    <name evidence="8" type="primary">mraZ_8</name>
    <name evidence="8" type="ORF">SDC9_18242</name>
</gene>
<evidence type="ECO:0000256" key="4">
    <source>
        <dbReference type="ARBA" id="ARBA00023015"/>
    </source>
</evidence>
<dbReference type="GO" id="GO:2000143">
    <property type="term" value="P:negative regulation of DNA-templated transcription initiation"/>
    <property type="evidence" value="ECO:0007669"/>
    <property type="project" value="TreeGrafter"/>
</dbReference>
<feature type="domain" description="SpoVT-AbrB" evidence="7">
    <location>
        <begin position="15"/>
        <end position="62"/>
    </location>
</feature>
<dbReference type="EMBL" id="VSSQ01000066">
    <property type="protein sequence ID" value="MPL72457.1"/>
    <property type="molecule type" value="Genomic_DNA"/>
</dbReference>
<proteinExistence type="inferred from homology"/>
<evidence type="ECO:0000259" key="7">
    <source>
        <dbReference type="PROSITE" id="PS51740"/>
    </source>
</evidence>